<dbReference type="Gene3D" id="1.10.357.10">
    <property type="entry name" value="Tetracycline Repressor, domain 2"/>
    <property type="match status" value="1"/>
</dbReference>
<evidence type="ECO:0000256" key="5">
    <source>
        <dbReference type="SAM" id="MobiDB-lite"/>
    </source>
</evidence>
<dbReference type="PROSITE" id="PS50977">
    <property type="entry name" value="HTH_TETR_2"/>
    <property type="match status" value="1"/>
</dbReference>
<feature type="region of interest" description="Disordered" evidence="5">
    <location>
        <begin position="163"/>
        <end position="219"/>
    </location>
</feature>
<reference evidence="8" key="1">
    <citation type="journal article" date="2019" name="Int. J. Syst. Evol. Microbiol.">
        <title>The Global Catalogue of Microorganisms (GCM) 10K type strain sequencing project: providing services to taxonomists for standard genome sequencing and annotation.</title>
        <authorList>
            <consortium name="The Broad Institute Genomics Platform"/>
            <consortium name="The Broad Institute Genome Sequencing Center for Infectious Disease"/>
            <person name="Wu L."/>
            <person name="Ma J."/>
        </authorList>
    </citation>
    <scope>NUCLEOTIDE SEQUENCE [LARGE SCALE GENOMIC DNA]</scope>
    <source>
        <strain evidence="8">JCM 13244</strain>
    </source>
</reference>
<dbReference type="InterPro" id="IPR009057">
    <property type="entry name" value="Homeodomain-like_sf"/>
</dbReference>
<dbReference type="InterPro" id="IPR004111">
    <property type="entry name" value="Repressor_TetR_C"/>
</dbReference>
<evidence type="ECO:0000313" key="7">
    <source>
        <dbReference type="EMBL" id="GAA1697732.1"/>
    </source>
</evidence>
<accession>A0ABP4U340</accession>
<keyword evidence="1" id="KW-0805">Transcription regulation</keyword>
<dbReference type="Gene3D" id="1.10.10.60">
    <property type="entry name" value="Homeodomain-like"/>
    <property type="match status" value="1"/>
</dbReference>
<organism evidence="7 8">
    <name type="scientific">Streptomyces yatensis</name>
    <dbReference type="NCBI Taxonomy" id="155177"/>
    <lineage>
        <taxon>Bacteria</taxon>
        <taxon>Bacillati</taxon>
        <taxon>Actinomycetota</taxon>
        <taxon>Actinomycetes</taxon>
        <taxon>Kitasatosporales</taxon>
        <taxon>Streptomycetaceae</taxon>
        <taxon>Streptomyces</taxon>
        <taxon>Streptomyces violaceusniger group</taxon>
    </lineage>
</organism>
<keyword evidence="2 4" id="KW-0238">DNA-binding</keyword>
<evidence type="ECO:0000259" key="6">
    <source>
        <dbReference type="PROSITE" id="PS50977"/>
    </source>
</evidence>
<dbReference type="InterPro" id="IPR036271">
    <property type="entry name" value="Tet_transcr_reg_TetR-rel_C_sf"/>
</dbReference>
<keyword evidence="8" id="KW-1185">Reference proteome</keyword>
<comment type="caution">
    <text evidence="7">The sequence shown here is derived from an EMBL/GenBank/DDBJ whole genome shotgun (WGS) entry which is preliminary data.</text>
</comment>
<dbReference type="SUPFAM" id="SSF48498">
    <property type="entry name" value="Tetracyclin repressor-like, C-terminal domain"/>
    <property type="match status" value="1"/>
</dbReference>
<evidence type="ECO:0000313" key="8">
    <source>
        <dbReference type="Proteomes" id="UP001499947"/>
    </source>
</evidence>
<dbReference type="EMBL" id="BAAALR010000048">
    <property type="protein sequence ID" value="GAA1697732.1"/>
    <property type="molecule type" value="Genomic_DNA"/>
</dbReference>
<dbReference type="Pfam" id="PF00440">
    <property type="entry name" value="TetR_N"/>
    <property type="match status" value="1"/>
</dbReference>
<proteinExistence type="predicted"/>
<dbReference type="Proteomes" id="UP001499947">
    <property type="component" value="Unassembled WGS sequence"/>
</dbReference>
<feature type="DNA-binding region" description="H-T-H motif" evidence="4">
    <location>
        <begin position="40"/>
        <end position="59"/>
    </location>
</feature>
<dbReference type="SUPFAM" id="SSF46689">
    <property type="entry name" value="Homeodomain-like"/>
    <property type="match status" value="1"/>
</dbReference>
<protein>
    <submittedName>
        <fullName evidence="7">TetR/AcrR family transcriptional regulator C-terminal domain-containing protein</fullName>
    </submittedName>
</protein>
<dbReference type="InterPro" id="IPR001647">
    <property type="entry name" value="HTH_TetR"/>
</dbReference>
<name>A0ABP4U340_9ACTN</name>
<dbReference type="InterPro" id="IPR050109">
    <property type="entry name" value="HTH-type_TetR-like_transc_reg"/>
</dbReference>
<dbReference type="Pfam" id="PF02909">
    <property type="entry name" value="TetR_C_1"/>
    <property type="match status" value="1"/>
</dbReference>
<sequence>MVNWEKAAQPAKAARAALSHEAIATAAIEVADGQGLDAVTMRKVAEHIGAGAMSLYRYVDSRDDLITLMVDRVSAEAIAPPPTGDWRADLTEAAHRIRQVTLRHPWLARHALNAEDFGPGTLAMTESTLALLDGHGLDTGDMLDAWRTLLAFVQGHAFAEARRHEAGQRRTGASETGASETGAPGPSFLDKAAESGAYPLSTRALREAPRPPDPQDAFDRRLGHVLDGLAQAFFDRDRR</sequence>
<evidence type="ECO:0000256" key="3">
    <source>
        <dbReference type="ARBA" id="ARBA00023163"/>
    </source>
</evidence>
<keyword evidence="3" id="KW-0804">Transcription</keyword>
<gene>
    <name evidence="7" type="ORF">GCM10009680_42380</name>
</gene>
<evidence type="ECO:0000256" key="4">
    <source>
        <dbReference type="PROSITE-ProRule" id="PRU00335"/>
    </source>
</evidence>
<evidence type="ECO:0000256" key="1">
    <source>
        <dbReference type="ARBA" id="ARBA00023015"/>
    </source>
</evidence>
<dbReference type="PANTHER" id="PTHR30055:SF151">
    <property type="entry name" value="TRANSCRIPTIONAL REGULATORY PROTEIN"/>
    <property type="match status" value="1"/>
</dbReference>
<dbReference type="PANTHER" id="PTHR30055">
    <property type="entry name" value="HTH-TYPE TRANSCRIPTIONAL REGULATOR RUTR"/>
    <property type="match status" value="1"/>
</dbReference>
<feature type="domain" description="HTH tetR-type" evidence="6">
    <location>
        <begin position="17"/>
        <end position="77"/>
    </location>
</feature>
<dbReference type="RefSeq" id="WP_211127339.1">
    <property type="nucleotide sequence ID" value="NZ_BAAALR010000048.1"/>
</dbReference>
<evidence type="ECO:0000256" key="2">
    <source>
        <dbReference type="ARBA" id="ARBA00023125"/>
    </source>
</evidence>